<sequence length="534" mass="59630">MSTYNKSMALTGEPPKSLSLGQKLAVLLGLSGLGILLLAVFNTSFPNKTLWLTLSLSAIGIGTIWFSWDAYSQKIPGIKNDGVWFKSISNRGLWGWVAGLSLTGFYIVLYFYPEYLGLVSDGENKGVIALFDPLSKFLNGNPASQWFVYGTLYTVAILAFGIKFLWKYRHNRYERLRTWSVMFFQTAFAFIIPELMARLNGHKILDGGSLPYYDLKNIWPLNYYNFEGYRIKMFLSSGEIGFALLIFGILSIFVITPILTYKYGKRWYCSWVCGCGGLAETAGDSFRQLSDKSTFAWKVERWVVHSVVVFVTLMTTAVIYSYLGTDTSKYWLTKSSFLIGVAVLLTLVFGWAMIFKRGQLQKDAQYGAIGYFVIIMALIGFHFFSGEGEVFLFKSGTLRKSYSFLIGSIFSGVIGTGFYPIFGSRVWCRFGCPMAAILGFQQKLFSRFRITTNGGQCISCGNCSTYCEMGIDVRAYAQKGENIVRASCVGCGICSAVCPRGVLKLENGPLEGRIDSNQVLLGNDVDLMNLVNKK</sequence>
<dbReference type="SUPFAM" id="SSF54862">
    <property type="entry name" value="4Fe-4S ferredoxins"/>
    <property type="match status" value="1"/>
</dbReference>
<keyword evidence="7" id="KW-1133">Transmembrane helix</keyword>
<accession>A0ABS3EWH5</accession>
<feature type="transmembrane region" description="Helical" evidence="7">
    <location>
        <begin position="24"/>
        <end position="45"/>
    </location>
</feature>
<keyword evidence="7" id="KW-0472">Membrane</keyword>
<dbReference type="PANTHER" id="PTHR30176">
    <property type="entry name" value="FERREDOXIN-TYPE PROTEIN NAPH"/>
    <property type="match status" value="1"/>
</dbReference>
<feature type="transmembrane region" description="Helical" evidence="7">
    <location>
        <begin position="51"/>
        <end position="71"/>
    </location>
</feature>
<dbReference type="Pfam" id="PF13187">
    <property type="entry name" value="Fer4_9"/>
    <property type="match status" value="1"/>
</dbReference>
<evidence type="ECO:0000313" key="10">
    <source>
        <dbReference type="Proteomes" id="UP000664163"/>
    </source>
</evidence>
<evidence type="ECO:0000256" key="1">
    <source>
        <dbReference type="ARBA" id="ARBA00022448"/>
    </source>
</evidence>
<dbReference type="Pfam" id="PF12801">
    <property type="entry name" value="Fer4_5"/>
    <property type="match status" value="2"/>
</dbReference>
<dbReference type="Gene3D" id="3.30.70.20">
    <property type="match status" value="1"/>
</dbReference>
<dbReference type="InterPro" id="IPR017900">
    <property type="entry name" value="4Fe4S_Fe_S_CS"/>
</dbReference>
<feature type="transmembrane region" description="Helical" evidence="7">
    <location>
        <begin position="92"/>
        <end position="112"/>
    </location>
</feature>
<feature type="transmembrane region" description="Helical" evidence="7">
    <location>
        <begin position="302"/>
        <end position="323"/>
    </location>
</feature>
<evidence type="ECO:0000256" key="5">
    <source>
        <dbReference type="ARBA" id="ARBA00023004"/>
    </source>
</evidence>
<dbReference type="Proteomes" id="UP000664163">
    <property type="component" value="Unassembled WGS sequence"/>
</dbReference>
<dbReference type="PROSITE" id="PS00198">
    <property type="entry name" value="4FE4S_FER_1"/>
    <property type="match status" value="1"/>
</dbReference>
<evidence type="ECO:0000256" key="7">
    <source>
        <dbReference type="SAM" id="Phobius"/>
    </source>
</evidence>
<comment type="caution">
    <text evidence="9">The sequence shown here is derived from an EMBL/GenBank/DDBJ whole genome shotgun (WGS) entry which is preliminary data.</text>
</comment>
<protein>
    <submittedName>
        <fullName evidence="9">4Fe-4S binding protein</fullName>
    </submittedName>
</protein>
<keyword evidence="2" id="KW-0004">4Fe-4S</keyword>
<evidence type="ECO:0000256" key="3">
    <source>
        <dbReference type="ARBA" id="ARBA00022723"/>
    </source>
</evidence>
<proteinExistence type="predicted"/>
<evidence type="ECO:0000259" key="8">
    <source>
        <dbReference type="PROSITE" id="PS51379"/>
    </source>
</evidence>
<keyword evidence="10" id="KW-1185">Reference proteome</keyword>
<keyword evidence="1" id="KW-0813">Transport</keyword>
<evidence type="ECO:0000256" key="6">
    <source>
        <dbReference type="ARBA" id="ARBA00023014"/>
    </source>
</evidence>
<organism evidence="9 10">
    <name type="scientific">[Muricauda] lutisoli</name>
    <dbReference type="NCBI Taxonomy" id="2816035"/>
    <lineage>
        <taxon>Bacteria</taxon>
        <taxon>Pseudomonadati</taxon>
        <taxon>Bacteroidota</taxon>
        <taxon>Flavobacteriia</taxon>
        <taxon>Flavobacteriales</taxon>
        <taxon>Flavobacteriaceae</taxon>
        <taxon>Allomuricauda</taxon>
    </lineage>
</organism>
<feature type="transmembrane region" description="Helical" evidence="7">
    <location>
        <begin position="366"/>
        <end position="384"/>
    </location>
</feature>
<dbReference type="InterPro" id="IPR017896">
    <property type="entry name" value="4Fe4S_Fe-S-bd"/>
</dbReference>
<feature type="domain" description="4Fe-4S ferredoxin-type" evidence="8">
    <location>
        <begin position="448"/>
        <end position="476"/>
    </location>
</feature>
<keyword evidence="5" id="KW-0408">Iron</keyword>
<keyword evidence="4" id="KW-0249">Electron transport</keyword>
<feature type="domain" description="4Fe-4S ferredoxin-type" evidence="8">
    <location>
        <begin position="479"/>
        <end position="508"/>
    </location>
</feature>
<evidence type="ECO:0000256" key="2">
    <source>
        <dbReference type="ARBA" id="ARBA00022485"/>
    </source>
</evidence>
<feature type="transmembrane region" description="Helical" evidence="7">
    <location>
        <begin position="335"/>
        <end position="354"/>
    </location>
</feature>
<feature type="transmembrane region" description="Helical" evidence="7">
    <location>
        <begin position="240"/>
        <end position="261"/>
    </location>
</feature>
<keyword evidence="3" id="KW-0479">Metal-binding</keyword>
<dbReference type="RefSeq" id="WP_207070977.1">
    <property type="nucleotide sequence ID" value="NZ_JAFLND010000002.1"/>
</dbReference>
<dbReference type="EMBL" id="JAFLND010000002">
    <property type="protein sequence ID" value="MBO0330534.1"/>
    <property type="molecule type" value="Genomic_DNA"/>
</dbReference>
<feature type="transmembrane region" description="Helical" evidence="7">
    <location>
        <begin position="404"/>
        <end position="422"/>
    </location>
</feature>
<feature type="transmembrane region" description="Helical" evidence="7">
    <location>
        <begin position="146"/>
        <end position="166"/>
    </location>
</feature>
<reference evidence="9 10" key="1">
    <citation type="submission" date="2021-03" db="EMBL/GenBank/DDBJ databases">
        <title>Muricauda sp. CAU 1631 isolated from Incheon.</title>
        <authorList>
            <person name="Kim W."/>
        </authorList>
    </citation>
    <scope>NUCLEOTIDE SEQUENCE [LARGE SCALE GENOMIC DNA]</scope>
    <source>
        <strain evidence="9 10">CAU 1631</strain>
    </source>
</reference>
<keyword evidence="6" id="KW-0411">Iron-sulfur</keyword>
<dbReference type="InterPro" id="IPR051684">
    <property type="entry name" value="Electron_Trans/Redox"/>
</dbReference>
<dbReference type="PANTHER" id="PTHR30176:SF3">
    <property type="entry name" value="FERREDOXIN-TYPE PROTEIN NAPH"/>
    <property type="match status" value="1"/>
</dbReference>
<gene>
    <name evidence="9" type="ORF">J0X13_08230</name>
</gene>
<keyword evidence="7" id="KW-0812">Transmembrane</keyword>
<evidence type="ECO:0000256" key="4">
    <source>
        <dbReference type="ARBA" id="ARBA00022982"/>
    </source>
</evidence>
<dbReference type="PROSITE" id="PS51379">
    <property type="entry name" value="4FE4S_FER_2"/>
    <property type="match status" value="2"/>
</dbReference>
<feature type="transmembrane region" description="Helical" evidence="7">
    <location>
        <begin position="178"/>
        <end position="196"/>
    </location>
</feature>
<name>A0ABS3EWH5_9FLAO</name>
<evidence type="ECO:0000313" key="9">
    <source>
        <dbReference type="EMBL" id="MBO0330534.1"/>
    </source>
</evidence>